<evidence type="ECO:0000313" key="1">
    <source>
        <dbReference type="EMBL" id="KAK5697272.1"/>
    </source>
</evidence>
<protein>
    <recommendedName>
        <fullName evidence="3">F-box domain-containing protein</fullName>
    </recommendedName>
</protein>
<evidence type="ECO:0008006" key="3">
    <source>
        <dbReference type="Google" id="ProtNLM"/>
    </source>
</evidence>
<dbReference type="AlphaFoldDB" id="A0AAN7W340"/>
<proteinExistence type="predicted"/>
<sequence>MSPLELHAAGLARRISETRERATAFLHNTLSPAMEADVQRIIHGLDELERYDMANALFTTYELLEMVLLHLPIHDLLDARAVDKIFLAVIGRSQKLQRSLYLLADSTQGPSGVPPVLNGLWNMADPRLGPWRLKLHGHAANGDGTYDYGLFYDLDDDYYSRAKALTICEGFTRPGLWQSMYITRPVSRSVEVVLRHRSSPDRVVASTILLDGEVTMDGVQSTLQGMYNKTVASANWRNHIDHTHTFTKNKHC</sequence>
<organism evidence="1 2">
    <name type="scientific">Elasticomyces elasticus</name>
    <dbReference type="NCBI Taxonomy" id="574655"/>
    <lineage>
        <taxon>Eukaryota</taxon>
        <taxon>Fungi</taxon>
        <taxon>Dikarya</taxon>
        <taxon>Ascomycota</taxon>
        <taxon>Pezizomycotina</taxon>
        <taxon>Dothideomycetes</taxon>
        <taxon>Dothideomycetidae</taxon>
        <taxon>Mycosphaerellales</taxon>
        <taxon>Teratosphaeriaceae</taxon>
        <taxon>Elasticomyces</taxon>
    </lineage>
</organism>
<gene>
    <name evidence="1" type="ORF">LTR97_007408</name>
</gene>
<dbReference type="Proteomes" id="UP001310594">
    <property type="component" value="Unassembled WGS sequence"/>
</dbReference>
<dbReference type="EMBL" id="JAVRQU010000011">
    <property type="protein sequence ID" value="KAK5697272.1"/>
    <property type="molecule type" value="Genomic_DNA"/>
</dbReference>
<reference evidence="1" key="1">
    <citation type="submission" date="2023-08" db="EMBL/GenBank/DDBJ databases">
        <title>Black Yeasts Isolated from many extreme environments.</title>
        <authorList>
            <person name="Coleine C."/>
            <person name="Stajich J.E."/>
            <person name="Selbmann L."/>
        </authorList>
    </citation>
    <scope>NUCLEOTIDE SEQUENCE</scope>
    <source>
        <strain evidence="1">CCFEE 5810</strain>
    </source>
</reference>
<evidence type="ECO:0000313" key="2">
    <source>
        <dbReference type="Proteomes" id="UP001310594"/>
    </source>
</evidence>
<name>A0AAN7W340_9PEZI</name>
<accession>A0AAN7W340</accession>
<comment type="caution">
    <text evidence="1">The sequence shown here is derived from an EMBL/GenBank/DDBJ whole genome shotgun (WGS) entry which is preliminary data.</text>
</comment>